<evidence type="ECO:0000313" key="3">
    <source>
        <dbReference type="EMBL" id="TWE15886.1"/>
    </source>
</evidence>
<reference evidence="3 4" key="1">
    <citation type="submission" date="2019-06" db="EMBL/GenBank/DDBJ databases">
        <title>Sequencing the genomes of 1000 actinobacteria strains.</title>
        <authorList>
            <person name="Klenk H.-P."/>
        </authorList>
    </citation>
    <scope>NUCLEOTIDE SEQUENCE [LARGE SCALE GENOMIC DNA]</scope>
    <source>
        <strain evidence="3 4">DSM 41649</strain>
    </source>
</reference>
<gene>
    <name evidence="3" type="ORF">FB465_0834</name>
</gene>
<dbReference type="EMBL" id="VIVR01000001">
    <property type="protein sequence ID" value="TWE15886.1"/>
    <property type="molecule type" value="Genomic_DNA"/>
</dbReference>
<evidence type="ECO:0000259" key="2">
    <source>
        <dbReference type="PROSITE" id="PS50943"/>
    </source>
</evidence>
<dbReference type="InterPro" id="IPR001387">
    <property type="entry name" value="Cro/C1-type_HTH"/>
</dbReference>
<comment type="caution">
    <text evidence="3">The sequence shown here is derived from an EMBL/GenBank/DDBJ whole genome shotgun (WGS) entry which is preliminary data.</text>
</comment>
<evidence type="ECO:0000256" key="1">
    <source>
        <dbReference type="SAM" id="MobiDB-lite"/>
    </source>
</evidence>
<keyword evidence="4" id="KW-1185">Reference proteome</keyword>
<dbReference type="InterPro" id="IPR010982">
    <property type="entry name" value="Lambda_DNA-bd_dom_sf"/>
</dbReference>
<name>A0A561EJV0_9ACTN</name>
<sequence length="154" mass="16740">MTDPDAPAGHALADKLNHLFETVIPAGRGPYNTEEVAREISAGGVPISGSYIWLLRRGQRDNPTLRHVEGIAKFFGVPAAYFFDDQVAEDVDAQLGLLVALRDTQVQRVALRAAGLSARSLRSITEVIERVRELEGLPPDAPQTDDGPTPVRMN</sequence>
<dbReference type="Proteomes" id="UP000318416">
    <property type="component" value="Unassembled WGS sequence"/>
</dbReference>
<dbReference type="PROSITE" id="PS50943">
    <property type="entry name" value="HTH_CROC1"/>
    <property type="match status" value="1"/>
</dbReference>
<feature type="region of interest" description="Disordered" evidence="1">
    <location>
        <begin position="134"/>
        <end position="154"/>
    </location>
</feature>
<proteinExistence type="predicted"/>
<dbReference type="OrthoDB" id="2679623at2"/>
<feature type="domain" description="HTH cro/C1-type" evidence="2">
    <location>
        <begin position="47"/>
        <end position="82"/>
    </location>
</feature>
<accession>A0A561EJV0</accession>
<evidence type="ECO:0000313" key="4">
    <source>
        <dbReference type="Proteomes" id="UP000318416"/>
    </source>
</evidence>
<dbReference type="Gene3D" id="1.10.260.40">
    <property type="entry name" value="lambda repressor-like DNA-binding domains"/>
    <property type="match status" value="1"/>
</dbReference>
<organism evidence="3 4">
    <name type="scientific">Kitasatospora atroaurantiaca</name>
    <dbReference type="NCBI Taxonomy" id="285545"/>
    <lineage>
        <taxon>Bacteria</taxon>
        <taxon>Bacillati</taxon>
        <taxon>Actinomycetota</taxon>
        <taxon>Actinomycetes</taxon>
        <taxon>Kitasatosporales</taxon>
        <taxon>Streptomycetaceae</taxon>
        <taxon>Kitasatospora</taxon>
    </lineage>
</organism>
<protein>
    <submittedName>
        <fullName evidence="3">Transcriptional regulator with XRE-family HTH domain</fullName>
    </submittedName>
</protein>
<dbReference type="GO" id="GO:0003677">
    <property type="term" value="F:DNA binding"/>
    <property type="evidence" value="ECO:0007669"/>
    <property type="project" value="InterPro"/>
</dbReference>
<dbReference type="AlphaFoldDB" id="A0A561EJV0"/>